<evidence type="ECO:0000259" key="3">
    <source>
        <dbReference type="Pfam" id="PF20153"/>
    </source>
</evidence>
<feature type="region of interest" description="Disordered" evidence="1">
    <location>
        <begin position="21"/>
        <end position="47"/>
    </location>
</feature>
<dbReference type="AlphaFoldDB" id="A0A165JTR1"/>
<feature type="transmembrane region" description="Helical" evidence="2">
    <location>
        <begin position="151"/>
        <end position="175"/>
    </location>
</feature>
<feature type="transmembrane region" description="Helical" evidence="2">
    <location>
        <begin position="279"/>
        <end position="300"/>
    </location>
</feature>
<feature type="region of interest" description="Disordered" evidence="1">
    <location>
        <begin position="968"/>
        <end position="1024"/>
    </location>
</feature>
<organism evidence="4 5">
    <name type="scientific">Exidia glandulosa HHB12029</name>
    <dbReference type="NCBI Taxonomy" id="1314781"/>
    <lineage>
        <taxon>Eukaryota</taxon>
        <taxon>Fungi</taxon>
        <taxon>Dikarya</taxon>
        <taxon>Basidiomycota</taxon>
        <taxon>Agaricomycotina</taxon>
        <taxon>Agaricomycetes</taxon>
        <taxon>Auriculariales</taxon>
        <taxon>Exidiaceae</taxon>
        <taxon>Exidia</taxon>
    </lineage>
</organism>
<dbReference type="InterPro" id="IPR045338">
    <property type="entry name" value="DUF6535"/>
</dbReference>
<gene>
    <name evidence="4" type="ORF">EXIGLDRAFT_820813</name>
</gene>
<feature type="domain" description="DUF6535" evidence="3">
    <location>
        <begin position="252"/>
        <end position="301"/>
    </location>
</feature>
<dbReference type="OrthoDB" id="3219854at2759"/>
<keyword evidence="2" id="KW-0472">Membrane</keyword>
<feature type="transmembrane region" description="Helical" evidence="2">
    <location>
        <begin position="312"/>
        <end position="330"/>
    </location>
</feature>
<feature type="transmembrane region" description="Helical" evidence="2">
    <location>
        <begin position="83"/>
        <end position="108"/>
    </location>
</feature>
<dbReference type="Proteomes" id="UP000077266">
    <property type="component" value="Unassembled WGS sequence"/>
</dbReference>
<dbReference type="Pfam" id="PF20153">
    <property type="entry name" value="DUF6535"/>
    <property type="match status" value="2"/>
</dbReference>
<evidence type="ECO:0000256" key="2">
    <source>
        <dbReference type="SAM" id="Phobius"/>
    </source>
</evidence>
<evidence type="ECO:0000313" key="5">
    <source>
        <dbReference type="Proteomes" id="UP000077266"/>
    </source>
</evidence>
<reference evidence="4 5" key="1">
    <citation type="journal article" date="2016" name="Mol. Biol. Evol.">
        <title>Comparative Genomics of Early-Diverging Mushroom-Forming Fungi Provides Insights into the Origins of Lignocellulose Decay Capabilities.</title>
        <authorList>
            <person name="Nagy L.G."/>
            <person name="Riley R."/>
            <person name="Tritt A."/>
            <person name="Adam C."/>
            <person name="Daum C."/>
            <person name="Floudas D."/>
            <person name="Sun H."/>
            <person name="Yadav J.S."/>
            <person name="Pangilinan J."/>
            <person name="Larsson K.H."/>
            <person name="Matsuura K."/>
            <person name="Barry K."/>
            <person name="Labutti K."/>
            <person name="Kuo R."/>
            <person name="Ohm R.A."/>
            <person name="Bhattacharya S.S."/>
            <person name="Shirouzu T."/>
            <person name="Yoshinaga Y."/>
            <person name="Martin F.M."/>
            <person name="Grigoriev I.V."/>
            <person name="Hibbett D.S."/>
        </authorList>
    </citation>
    <scope>NUCLEOTIDE SEQUENCE [LARGE SCALE GENOMIC DNA]</scope>
    <source>
        <strain evidence="4 5">HHB12029</strain>
    </source>
</reference>
<sequence>MSALPGISRSVVPVHHAHTVQADPTPTVPNEPQQSNPAPPTSGFTSIGHELDPTAPLWRVYRDEVRNHDRDVTLDEWNKTLDILLIFLTWVSQAGLFSAVITSFLIASYPLLNPEDDNEAVVNAIQTLAMAINSSITLLTPKPQEPVTASILWVNGLWFASLFIALAVAFFAILAKQWLVEYNHRMADPPAAVAASLTERNDHATVALPTRTADPEAPNPAPASTTLSLTAPTADAEAPKLPSASNGLSPTASLAWARRRQFFFSAFESWHVPALITQVLPFLLHVALFLFLVGLSVFVWTLNKRIARGMTVLTAFLFCLYLIATFLPVLRVECPTATPLVRRAREAPIWISIKAVQLWHSILPTALTAFGLSPAALERVITDLSQRQKNIRDSGWLEGGMTTDDNVKLDTLWWLIFVSGSETAVTAAFQAVGALPADSPILDDIKKLTASMDTAIERLGNSLTPPTAIEIIRAVRSELVLGRGSWDLPLLGLDLSPLHTKTLQESQHPEARLLSAAMHLDGTLYDYARTTKARSFSSLYDITDALLRGNRSSDSCLSTARLLLNLPGITGNAFGCLSVILARALHVDESDKALILHVFNHLLETTSCYASPRPHKCDGLGLYRTLRSPSLIPKVQDTRTCEADKRPSMLQDLCLIVHRVKTDPNVISTVDDDVRMHIHALAPAPADMLPCSDEESRYILFQNGLIPEIGACFARMWQPLEGLRQELFVMVNAALGSLYGKVDDKEEYLLHVAQHCVELNPKWPQSEAVRAHLDPQQMEKRLAEQAYHPDVAPASSTPNALSAFHVESGTIPNLPAATGSGPSAPSVGSHPVIASLSVPPGYSVLVSASNSPAVLDPPSGTTPSLVIIPSTPTTATSTVPTPADGRAPEVSPAAAGDDIRTLVVSQPERAPHGADLAHEPPSAVDTASSGDEERFILAPRVRNASGISSPAESVIGANSFSSVSAHDVPATSRSVPESGTDAVGDATTVPSPYPPAAPSQVGTASASLSEPVEDVEVASASSAE</sequence>
<accession>A0A165JTR1</accession>
<keyword evidence="5" id="KW-1185">Reference proteome</keyword>
<feature type="transmembrane region" description="Helical" evidence="2">
    <location>
        <begin position="120"/>
        <end position="139"/>
    </location>
</feature>
<dbReference type="EMBL" id="KV425959">
    <property type="protein sequence ID" value="KZV95318.1"/>
    <property type="molecule type" value="Genomic_DNA"/>
</dbReference>
<keyword evidence="2" id="KW-1133">Transmembrane helix</keyword>
<feature type="domain" description="DUF6535" evidence="3">
    <location>
        <begin position="58"/>
        <end position="191"/>
    </location>
</feature>
<feature type="region of interest" description="Disordered" evidence="1">
    <location>
        <begin position="911"/>
        <end position="930"/>
    </location>
</feature>
<evidence type="ECO:0000256" key="1">
    <source>
        <dbReference type="SAM" id="MobiDB-lite"/>
    </source>
</evidence>
<feature type="compositionally biased region" description="Polar residues" evidence="1">
    <location>
        <begin position="22"/>
        <end position="36"/>
    </location>
</feature>
<keyword evidence="2" id="KW-0812">Transmembrane</keyword>
<evidence type="ECO:0000313" key="4">
    <source>
        <dbReference type="EMBL" id="KZV95318.1"/>
    </source>
</evidence>
<dbReference type="InParanoid" id="A0A165JTR1"/>
<proteinExistence type="predicted"/>
<name>A0A165JTR1_EXIGL</name>
<protein>
    <recommendedName>
        <fullName evidence="3">DUF6535 domain-containing protein</fullName>
    </recommendedName>
</protein>
<feature type="compositionally biased region" description="Low complexity" evidence="1">
    <location>
        <begin position="866"/>
        <end position="883"/>
    </location>
</feature>
<feature type="region of interest" description="Disordered" evidence="1">
    <location>
        <begin position="866"/>
        <end position="894"/>
    </location>
</feature>